<dbReference type="EMBL" id="CP003947">
    <property type="protein sequence ID" value="AFZ53519.1"/>
    <property type="molecule type" value="Genomic_DNA"/>
</dbReference>
<dbReference type="InterPro" id="IPR051813">
    <property type="entry name" value="HepT_RNase_toxin"/>
</dbReference>
<keyword evidence="4" id="KW-0547">Nucleotide-binding</keyword>
<protein>
    <recommendedName>
        <fullName evidence="8">DUF86 domain-containing protein</fullName>
    </recommendedName>
</protein>
<keyword evidence="5" id="KW-0378">Hydrolase</keyword>
<evidence type="ECO:0000256" key="3">
    <source>
        <dbReference type="ARBA" id="ARBA00022722"/>
    </source>
</evidence>
<dbReference type="PATRIC" id="fig|755178.3.peg.1487"/>
<evidence type="ECO:0000313" key="7">
    <source>
        <dbReference type="Proteomes" id="UP000010480"/>
    </source>
</evidence>
<evidence type="ECO:0000256" key="5">
    <source>
        <dbReference type="ARBA" id="ARBA00022801"/>
    </source>
</evidence>
<dbReference type="Pfam" id="PF01934">
    <property type="entry name" value="HepT-like"/>
    <property type="match status" value="1"/>
</dbReference>
<organism evidence="6 7">
    <name type="scientific">Cyanobacterium aponinum (strain PCC 10605)</name>
    <dbReference type="NCBI Taxonomy" id="755178"/>
    <lineage>
        <taxon>Bacteria</taxon>
        <taxon>Bacillati</taxon>
        <taxon>Cyanobacteriota</taxon>
        <taxon>Cyanophyceae</taxon>
        <taxon>Oscillatoriophycideae</taxon>
        <taxon>Chroococcales</taxon>
        <taxon>Geminocystaceae</taxon>
        <taxon>Cyanobacterium</taxon>
    </lineage>
</organism>
<dbReference type="RefSeq" id="WP_015219248.1">
    <property type="nucleotide sequence ID" value="NC_019776.1"/>
</dbReference>
<dbReference type="OrthoDB" id="9810538at2"/>
<sequence>MKRIVKDFLHDILDTINSINRFIDSLNFDDFCEDEKTIFAVIHGLERIGEATKKVTDNLPYVKEKYSNMNWKEIAGMRDILINLSSV</sequence>
<dbReference type="STRING" id="755178.Cyan10605_1407"/>
<keyword evidence="2" id="KW-1277">Toxin-antitoxin system</keyword>
<evidence type="ECO:0000256" key="2">
    <source>
        <dbReference type="ARBA" id="ARBA00022649"/>
    </source>
</evidence>
<accession>K9Z2Y5</accession>
<dbReference type="AlphaFoldDB" id="K9Z2Y5"/>
<dbReference type="GO" id="GO:0004540">
    <property type="term" value="F:RNA nuclease activity"/>
    <property type="evidence" value="ECO:0007669"/>
    <property type="project" value="InterPro"/>
</dbReference>
<dbReference type="PANTHER" id="PTHR34139:SF1">
    <property type="entry name" value="RNASE MJ1380-RELATED"/>
    <property type="match status" value="1"/>
</dbReference>
<proteinExistence type="predicted"/>
<reference evidence="7" key="1">
    <citation type="journal article" date="2013" name="Proc. Natl. Acad. Sci. U.S.A.">
        <title>Improving the coverage of the cyanobacterial phylum using diversity-driven genome sequencing.</title>
        <authorList>
            <person name="Shih P.M."/>
            <person name="Wu D."/>
            <person name="Latifi A."/>
            <person name="Axen S.D."/>
            <person name="Fewer D.P."/>
            <person name="Talla E."/>
            <person name="Calteau A."/>
            <person name="Cai F."/>
            <person name="Tandeau de Marsac N."/>
            <person name="Rippka R."/>
            <person name="Herdman M."/>
            <person name="Sivonen K."/>
            <person name="Coursin T."/>
            <person name="Laurent T."/>
            <person name="Goodwin L."/>
            <person name="Nolan M."/>
            <person name="Davenport K.W."/>
            <person name="Han C.S."/>
            <person name="Rubin E.M."/>
            <person name="Eisen J.A."/>
            <person name="Woyke T."/>
            <person name="Gugger M."/>
            <person name="Kerfeld C.A."/>
        </authorList>
    </citation>
    <scope>NUCLEOTIDE SEQUENCE [LARGE SCALE GENOMIC DNA]</scope>
    <source>
        <strain evidence="7">PCC 10605</strain>
    </source>
</reference>
<dbReference type="GO" id="GO:0110001">
    <property type="term" value="C:toxin-antitoxin complex"/>
    <property type="evidence" value="ECO:0007669"/>
    <property type="project" value="InterPro"/>
</dbReference>
<evidence type="ECO:0000256" key="4">
    <source>
        <dbReference type="ARBA" id="ARBA00022741"/>
    </source>
</evidence>
<evidence type="ECO:0000256" key="1">
    <source>
        <dbReference type="ARBA" id="ARBA00022553"/>
    </source>
</evidence>
<dbReference type="eggNOG" id="COG2361">
    <property type="taxonomic scope" value="Bacteria"/>
</dbReference>
<dbReference type="PANTHER" id="PTHR34139">
    <property type="entry name" value="UPF0331 PROTEIN MJ0127"/>
    <property type="match status" value="1"/>
</dbReference>
<dbReference type="InterPro" id="IPR008201">
    <property type="entry name" value="HepT-like"/>
</dbReference>
<evidence type="ECO:0000313" key="6">
    <source>
        <dbReference type="EMBL" id="AFZ53519.1"/>
    </source>
</evidence>
<name>K9Z2Y5_CYAAP</name>
<evidence type="ECO:0008006" key="8">
    <source>
        <dbReference type="Google" id="ProtNLM"/>
    </source>
</evidence>
<dbReference type="KEGG" id="can:Cyan10605_1407"/>
<gene>
    <name evidence="6" type="ordered locus">Cyan10605_1407</name>
</gene>
<dbReference type="HOGENOM" id="CLU_142825_4_1_3"/>
<dbReference type="GO" id="GO:0016787">
    <property type="term" value="F:hydrolase activity"/>
    <property type="evidence" value="ECO:0007669"/>
    <property type="project" value="UniProtKB-KW"/>
</dbReference>
<dbReference type="Proteomes" id="UP000010480">
    <property type="component" value="Chromosome"/>
</dbReference>
<keyword evidence="3" id="KW-0540">Nuclease</keyword>
<keyword evidence="1" id="KW-0597">Phosphoprotein</keyword>
<dbReference type="GO" id="GO:0000166">
    <property type="term" value="F:nucleotide binding"/>
    <property type="evidence" value="ECO:0007669"/>
    <property type="project" value="UniProtKB-KW"/>
</dbReference>
<keyword evidence="7" id="KW-1185">Reference proteome</keyword>